<keyword evidence="1" id="KW-0812">Transmembrane</keyword>
<reference evidence="3" key="1">
    <citation type="submission" date="2022-11" db="UniProtKB">
        <authorList>
            <consortium name="WormBaseParasite"/>
        </authorList>
    </citation>
    <scope>IDENTIFICATION</scope>
</reference>
<keyword evidence="1" id="KW-1133">Transmembrane helix</keyword>
<protein>
    <submittedName>
        <fullName evidence="3">Secreted protein</fullName>
    </submittedName>
</protein>
<name>A0A914S2N2_PAREQ</name>
<dbReference type="AlphaFoldDB" id="A0A914S2N2"/>
<keyword evidence="2" id="KW-1185">Reference proteome</keyword>
<keyword evidence="1" id="KW-0472">Membrane</keyword>
<accession>A0A914S2N2</accession>
<sequence length="87" mass="9468">LAHLSSFSFAVLWLSSNRSFIISLSLLLASTIAFKLANSSITASWALCRSLSFLSNVLICFSRSPLDDCNSSTRCRYSATSAVFFSS</sequence>
<dbReference type="Proteomes" id="UP000887564">
    <property type="component" value="Unplaced"/>
</dbReference>
<feature type="transmembrane region" description="Helical" evidence="1">
    <location>
        <begin position="20"/>
        <end position="37"/>
    </location>
</feature>
<organism evidence="2 3">
    <name type="scientific">Parascaris equorum</name>
    <name type="common">Equine roundworm</name>
    <dbReference type="NCBI Taxonomy" id="6256"/>
    <lineage>
        <taxon>Eukaryota</taxon>
        <taxon>Metazoa</taxon>
        <taxon>Ecdysozoa</taxon>
        <taxon>Nematoda</taxon>
        <taxon>Chromadorea</taxon>
        <taxon>Rhabditida</taxon>
        <taxon>Spirurina</taxon>
        <taxon>Ascaridomorpha</taxon>
        <taxon>Ascaridoidea</taxon>
        <taxon>Ascarididae</taxon>
        <taxon>Parascaris</taxon>
    </lineage>
</organism>
<evidence type="ECO:0000256" key="1">
    <source>
        <dbReference type="SAM" id="Phobius"/>
    </source>
</evidence>
<evidence type="ECO:0000313" key="3">
    <source>
        <dbReference type="WBParaSite" id="PEQ_0000857101-mRNA-1"/>
    </source>
</evidence>
<evidence type="ECO:0000313" key="2">
    <source>
        <dbReference type="Proteomes" id="UP000887564"/>
    </source>
</evidence>
<dbReference type="WBParaSite" id="PEQ_0000857101-mRNA-1">
    <property type="protein sequence ID" value="PEQ_0000857101-mRNA-1"/>
    <property type="gene ID" value="PEQ_0000857101"/>
</dbReference>
<proteinExistence type="predicted"/>